<reference evidence="2 3" key="1">
    <citation type="journal article" date="2018" name="Mycol. Prog.">
        <title>Coniella lustricola, a new species from submerged detritus.</title>
        <authorList>
            <person name="Raudabaugh D.B."/>
            <person name="Iturriaga T."/>
            <person name="Carver A."/>
            <person name="Mondo S."/>
            <person name="Pangilinan J."/>
            <person name="Lipzen A."/>
            <person name="He G."/>
            <person name="Amirebrahimi M."/>
            <person name="Grigoriev I.V."/>
            <person name="Miller A.N."/>
        </authorList>
    </citation>
    <scope>NUCLEOTIDE SEQUENCE [LARGE SCALE GENOMIC DNA]</scope>
    <source>
        <strain evidence="2 3">B22-T-1</strain>
    </source>
</reference>
<feature type="compositionally biased region" description="Polar residues" evidence="1">
    <location>
        <begin position="133"/>
        <end position="151"/>
    </location>
</feature>
<evidence type="ECO:0000313" key="2">
    <source>
        <dbReference type="EMBL" id="PSR97127.1"/>
    </source>
</evidence>
<accession>A0A2T3AG19</accession>
<name>A0A2T3AG19_9PEZI</name>
<dbReference type="AlphaFoldDB" id="A0A2T3AG19"/>
<gene>
    <name evidence="2" type="ORF">BD289DRAFT_426488</name>
</gene>
<organism evidence="2 3">
    <name type="scientific">Coniella lustricola</name>
    <dbReference type="NCBI Taxonomy" id="2025994"/>
    <lineage>
        <taxon>Eukaryota</taxon>
        <taxon>Fungi</taxon>
        <taxon>Dikarya</taxon>
        <taxon>Ascomycota</taxon>
        <taxon>Pezizomycotina</taxon>
        <taxon>Sordariomycetes</taxon>
        <taxon>Sordariomycetidae</taxon>
        <taxon>Diaporthales</taxon>
        <taxon>Schizoparmaceae</taxon>
        <taxon>Coniella</taxon>
    </lineage>
</organism>
<feature type="region of interest" description="Disordered" evidence="1">
    <location>
        <begin position="116"/>
        <end position="152"/>
    </location>
</feature>
<protein>
    <submittedName>
        <fullName evidence="2">Uncharacterized protein</fullName>
    </submittedName>
</protein>
<evidence type="ECO:0000313" key="3">
    <source>
        <dbReference type="Proteomes" id="UP000241462"/>
    </source>
</evidence>
<proteinExistence type="predicted"/>
<sequence length="197" mass="21496">MCTEIWLVNSPCQACGRECPRQACKLRDCIDWPRDGKIQESLGRRPATKDASCSCTMQVPGILPAASTIAICPSRTSSEGGEMDDEGHSVFGLSFAKRPCVRAVMLTSSARLAVSQPAMRERRGSEGAHSEITPCSQQASDSSWPAQNPDQMGNEGVLLGQAACHGLPWPATQLPWLAILRRRWAAIVVHWRVRGRL</sequence>
<dbReference type="InParanoid" id="A0A2T3AG19"/>
<keyword evidence="3" id="KW-1185">Reference proteome</keyword>
<evidence type="ECO:0000256" key="1">
    <source>
        <dbReference type="SAM" id="MobiDB-lite"/>
    </source>
</evidence>
<feature type="compositionally biased region" description="Basic and acidic residues" evidence="1">
    <location>
        <begin position="119"/>
        <end position="129"/>
    </location>
</feature>
<dbReference type="Proteomes" id="UP000241462">
    <property type="component" value="Unassembled WGS sequence"/>
</dbReference>
<dbReference type="EMBL" id="KZ678394">
    <property type="protein sequence ID" value="PSR97127.1"/>
    <property type="molecule type" value="Genomic_DNA"/>
</dbReference>